<dbReference type="InterPro" id="IPR036259">
    <property type="entry name" value="MFS_trans_sf"/>
</dbReference>
<dbReference type="EMBL" id="PDNB01000051">
    <property type="protein sequence ID" value="PGH12948.1"/>
    <property type="molecule type" value="Genomic_DNA"/>
</dbReference>
<feature type="transmembrane region" description="Helical" evidence="8">
    <location>
        <begin position="65"/>
        <end position="86"/>
    </location>
</feature>
<dbReference type="GO" id="GO:0022857">
    <property type="term" value="F:transmembrane transporter activity"/>
    <property type="evidence" value="ECO:0007669"/>
    <property type="project" value="InterPro"/>
</dbReference>
<feature type="transmembrane region" description="Helical" evidence="8">
    <location>
        <begin position="300"/>
        <end position="328"/>
    </location>
</feature>
<evidence type="ECO:0000313" key="10">
    <source>
        <dbReference type="EMBL" id="PGH12948.1"/>
    </source>
</evidence>
<proteinExistence type="inferred from homology"/>
<dbReference type="PANTHER" id="PTHR43791">
    <property type="entry name" value="PERMEASE-RELATED"/>
    <property type="match status" value="1"/>
</dbReference>
<dbReference type="Proteomes" id="UP000223968">
    <property type="component" value="Unassembled WGS sequence"/>
</dbReference>
<keyword evidence="3 8" id="KW-0812">Transmembrane</keyword>
<evidence type="ECO:0000256" key="6">
    <source>
        <dbReference type="ARBA" id="ARBA00037968"/>
    </source>
</evidence>
<feature type="domain" description="Major facilitator superfamily (MFS) profile" evidence="9">
    <location>
        <begin position="73"/>
        <end position="483"/>
    </location>
</feature>
<dbReference type="OrthoDB" id="6730379at2759"/>
<feature type="transmembrane region" description="Helical" evidence="8">
    <location>
        <begin position="110"/>
        <end position="128"/>
    </location>
</feature>
<keyword evidence="2" id="KW-0813">Transport</keyword>
<feature type="transmembrane region" description="Helical" evidence="8">
    <location>
        <begin position="365"/>
        <end position="385"/>
    </location>
</feature>
<evidence type="ECO:0000256" key="8">
    <source>
        <dbReference type="SAM" id="Phobius"/>
    </source>
</evidence>
<accession>A0A2B7XWL6</accession>
<comment type="similarity">
    <text evidence="6">Belongs to the major facilitator superfamily. Allantoate permease family.</text>
</comment>
<reference evidence="10 11" key="1">
    <citation type="submission" date="2017-10" db="EMBL/GenBank/DDBJ databases">
        <title>Comparative genomics in systemic dimorphic fungi from Ajellomycetaceae.</title>
        <authorList>
            <person name="Munoz J.F."/>
            <person name="Mcewen J.G."/>
            <person name="Clay O.K."/>
            <person name="Cuomo C.A."/>
        </authorList>
    </citation>
    <scope>NUCLEOTIDE SEQUENCE [LARGE SCALE GENOMIC DNA]</scope>
    <source>
        <strain evidence="10 11">UAMH5409</strain>
    </source>
</reference>
<protein>
    <recommendedName>
        <fullName evidence="9">Major facilitator superfamily (MFS) profile domain-containing protein</fullName>
    </recommendedName>
</protein>
<keyword evidence="4 8" id="KW-1133">Transmembrane helix</keyword>
<evidence type="ECO:0000256" key="5">
    <source>
        <dbReference type="ARBA" id="ARBA00023136"/>
    </source>
</evidence>
<evidence type="ECO:0000256" key="7">
    <source>
        <dbReference type="SAM" id="MobiDB-lite"/>
    </source>
</evidence>
<comment type="caution">
    <text evidence="10">The sequence shown here is derived from an EMBL/GenBank/DDBJ whole genome shotgun (WGS) entry which is preliminary data.</text>
</comment>
<dbReference type="FunFam" id="1.20.1250.20:FF:000064">
    <property type="entry name" value="MFS allantoate transporter"/>
    <property type="match status" value="1"/>
</dbReference>
<keyword evidence="11" id="KW-1185">Reference proteome</keyword>
<evidence type="ECO:0000256" key="2">
    <source>
        <dbReference type="ARBA" id="ARBA00022448"/>
    </source>
</evidence>
<evidence type="ECO:0000256" key="1">
    <source>
        <dbReference type="ARBA" id="ARBA00004141"/>
    </source>
</evidence>
<feature type="transmembrane region" description="Helical" evidence="8">
    <location>
        <begin position="391"/>
        <end position="413"/>
    </location>
</feature>
<feature type="transmembrane region" description="Helical" evidence="8">
    <location>
        <begin position="425"/>
        <end position="446"/>
    </location>
</feature>
<dbReference type="InterPro" id="IPR020846">
    <property type="entry name" value="MFS_dom"/>
</dbReference>
<dbReference type="Gene3D" id="1.20.1250.20">
    <property type="entry name" value="MFS general substrate transporter like domains"/>
    <property type="match status" value="2"/>
</dbReference>
<dbReference type="PANTHER" id="PTHR43791:SF26">
    <property type="entry name" value="ALLANTOATE TRANSPORTER, PUTATIVE (AFU_ORTHOLOGUE AFUA_5G09470)-RELATED"/>
    <property type="match status" value="1"/>
</dbReference>
<feature type="transmembrane region" description="Helical" evidence="8">
    <location>
        <begin position="458"/>
        <end position="479"/>
    </location>
</feature>
<name>A0A2B7XWL6_9EURO</name>
<feature type="transmembrane region" description="Helical" evidence="8">
    <location>
        <begin position="169"/>
        <end position="189"/>
    </location>
</feature>
<evidence type="ECO:0000313" key="11">
    <source>
        <dbReference type="Proteomes" id="UP000223968"/>
    </source>
</evidence>
<feature type="transmembrane region" description="Helical" evidence="8">
    <location>
        <begin position="232"/>
        <end position="252"/>
    </location>
</feature>
<comment type="subcellular location">
    <subcellularLocation>
        <location evidence="1">Membrane</location>
        <topology evidence="1">Multi-pass membrane protein</topology>
    </subcellularLocation>
</comment>
<organism evidence="10 11">
    <name type="scientific">Helicocarpus griseus UAMH5409</name>
    <dbReference type="NCBI Taxonomy" id="1447875"/>
    <lineage>
        <taxon>Eukaryota</taxon>
        <taxon>Fungi</taxon>
        <taxon>Dikarya</taxon>
        <taxon>Ascomycota</taxon>
        <taxon>Pezizomycotina</taxon>
        <taxon>Eurotiomycetes</taxon>
        <taxon>Eurotiomycetidae</taxon>
        <taxon>Onygenales</taxon>
        <taxon>Ajellomycetaceae</taxon>
        <taxon>Helicocarpus</taxon>
    </lineage>
</organism>
<feature type="transmembrane region" description="Helical" evidence="8">
    <location>
        <begin position="340"/>
        <end position="358"/>
    </location>
</feature>
<evidence type="ECO:0000256" key="4">
    <source>
        <dbReference type="ARBA" id="ARBA00022989"/>
    </source>
</evidence>
<dbReference type="STRING" id="1447875.A0A2B7XWL6"/>
<dbReference type="GO" id="GO:0016020">
    <property type="term" value="C:membrane"/>
    <property type="evidence" value="ECO:0007669"/>
    <property type="project" value="UniProtKB-SubCell"/>
</dbReference>
<evidence type="ECO:0000256" key="3">
    <source>
        <dbReference type="ARBA" id="ARBA00022692"/>
    </source>
</evidence>
<dbReference type="AlphaFoldDB" id="A0A2B7XWL6"/>
<feature type="region of interest" description="Disordered" evidence="7">
    <location>
        <begin position="1"/>
        <end position="26"/>
    </location>
</feature>
<dbReference type="PROSITE" id="PS50850">
    <property type="entry name" value="MFS"/>
    <property type="match status" value="1"/>
</dbReference>
<feature type="transmembrane region" description="Helical" evidence="8">
    <location>
        <begin position="201"/>
        <end position="220"/>
    </location>
</feature>
<evidence type="ECO:0000259" key="9">
    <source>
        <dbReference type="PROSITE" id="PS50850"/>
    </source>
</evidence>
<dbReference type="Pfam" id="PF07690">
    <property type="entry name" value="MFS_1"/>
    <property type="match status" value="1"/>
</dbReference>
<keyword evidence="5 8" id="KW-0472">Membrane</keyword>
<dbReference type="InterPro" id="IPR011701">
    <property type="entry name" value="MFS"/>
</dbReference>
<dbReference type="SUPFAM" id="SSF103473">
    <property type="entry name" value="MFS general substrate transporter"/>
    <property type="match status" value="1"/>
</dbReference>
<gene>
    <name evidence="10" type="ORF">AJ79_03921</name>
</gene>
<feature type="transmembrane region" description="Helical" evidence="8">
    <location>
        <begin position="140"/>
        <end position="157"/>
    </location>
</feature>
<sequence length="554" mass="62341">MREALDDTGVKTSGIEPSIAHEEHTAPKSRWKLSAKSGDGDTAQALFNNPDELHEYADPKELRKLLWKIDFMILPYLAICYAFFYIDKTTLSYAAIFGIQEDLNLQGTEYNWLSSIFYFGFLAWAFPTNFMMQRFPIGKYLGVNIFMWGFFLMLQAACNSFETLAVLRALGGAAEACADPAFMLITSMWYTRREQPVRIGLWYTANGFGIALGGLLGYGIGNIKGALPSWKYEFLVIGALCSGWGIVMFFLLPDSPVTAPLLSQRNRRLAVERLQENQTGVENKHLKPYQVKEAFMDYKLYMFFILGCVCNIPNGGISNFGTIIIQGFGFSTLVTTLMQIPYGVLIAISILACVYLNDRFENRRCLFILLFLCPNIAGAFGLRYVAEDKQVGRLICYYLTGPYNAAFVLILSMQIANTAGHTKKVVTNAVLFLGYCAGNIAGPFFYKTEQAPTYPLGIWSMIVSHLIEAVLVVTLGFLLSRENRRRDRIQSQEEGGLEGRDLAATAFSDLTDRENMKYVDVPYPTILTFLGKSVSWDCIADLRASLRYSFRYIF</sequence>